<evidence type="ECO:0000256" key="1">
    <source>
        <dbReference type="ARBA" id="ARBA00004651"/>
    </source>
</evidence>
<feature type="transmembrane region" description="Helical" evidence="5">
    <location>
        <begin position="369"/>
        <end position="389"/>
    </location>
</feature>
<dbReference type="InterPro" id="IPR020846">
    <property type="entry name" value="MFS_dom"/>
</dbReference>
<keyword evidence="2 5" id="KW-0812">Transmembrane</keyword>
<dbReference type="InterPro" id="IPR011701">
    <property type="entry name" value="MFS"/>
</dbReference>
<evidence type="ECO:0000313" key="7">
    <source>
        <dbReference type="EMBL" id="KAE8765632.1"/>
    </source>
</evidence>
<gene>
    <name evidence="7" type="ORF">GB883_03020</name>
</gene>
<feature type="transmembrane region" description="Helical" evidence="5">
    <location>
        <begin position="250"/>
        <end position="268"/>
    </location>
</feature>
<keyword evidence="4 5" id="KW-0472">Membrane</keyword>
<evidence type="ECO:0000256" key="2">
    <source>
        <dbReference type="ARBA" id="ARBA00022692"/>
    </source>
</evidence>
<dbReference type="RefSeq" id="WP_152203081.1">
    <property type="nucleotide sequence ID" value="NZ_VUKF01000022.1"/>
</dbReference>
<feature type="transmembrane region" description="Helical" evidence="5">
    <location>
        <begin position="82"/>
        <end position="100"/>
    </location>
</feature>
<feature type="transmembrane region" description="Helical" evidence="5">
    <location>
        <begin position="169"/>
        <end position="187"/>
    </location>
</feature>
<protein>
    <submittedName>
        <fullName evidence="7">MFS transporter</fullName>
    </submittedName>
</protein>
<evidence type="ECO:0000256" key="3">
    <source>
        <dbReference type="ARBA" id="ARBA00022989"/>
    </source>
</evidence>
<feature type="transmembrane region" description="Helical" evidence="5">
    <location>
        <begin position="48"/>
        <end position="70"/>
    </location>
</feature>
<dbReference type="EMBL" id="WHJE01000007">
    <property type="protein sequence ID" value="KAE8765632.1"/>
    <property type="molecule type" value="Genomic_DNA"/>
</dbReference>
<comment type="subcellular location">
    <subcellularLocation>
        <location evidence="1">Cell membrane</location>
        <topology evidence="1">Multi-pass membrane protein</topology>
    </subcellularLocation>
</comment>
<dbReference type="Gene3D" id="1.20.1250.20">
    <property type="entry name" value="MFS general substrate transporter like domains"/>
    <property type="match status" value="1"/>
</dbReference>
<keyword evidence="8" id="KW-1185">Reference proteome</keyword>
<feature type="transmembrane region" description="Helical" evidence="5">
    <location>
        <begin position="140"/>
        <end position="163"/>
    </location>
</feature>
<feature type="transmembrane region" description="Helical" evidence="5">
    <location>
        <begin position="280"/>
        <end position="299"/>
    </location>
</feature>
<proteinExistence type="predicted"/>
<dbReference type="GO" id="GO:0005886">
    <property type="term" value="C:plasma membrane"/>
    <property type="evidence" value="ECO:0007669"/>
    <property type="project" value="UniProtKB-SubCell"/>
</dbReference>
<dbReference type="PANTHER" id="PTHR23523">
    <property type="match status" value="1"/>
</dbReference>
<reference evidence="7 8" key="1">
    <citation type="submission" date="2019-10" db="EMBL/GenBank/DDBJ databases">
        <title>Georgenia wutianyii sp. nov. and Georgenia yuyongxinii sp. nov. isolated from plateau pika (Ochotona curzoniae) in the Qinghai-Tibet plateau of China.</title>
        <authorList>
            <person name="Tian Z."/>
        </authorList>
    </citation>
    <scope>NUCLEOTIDE SEQUENCE [LARGE SCALE GENOMIC DNA]</scope>
    <source>
        <strain evidence="7 8">DSM 21501</strain>
    </source>
</reference>
<dbReference type="InterPro" id="IPR052524">
    <property type="entry name" value="MFS_Cyanate_Porter"/>
</dbReference>
<organism evidence="7 8">
    <name type="scientific">Georgenia thermotolerans</name>
    <dbReference type="NCBI Taxonomy" id="527326"/>
    <lineage>
        <taxon>Bacteria</taxon>
        <taxon>Bacillati</taxon>
        <taxon>Actinomycetota</taxon>
        <taxon>Actinomycetes</taxon>
        <taxon>Micrococcales</taxon>
        <taxon>Bogoriellaceae</taxon>
        <taxon>Georgenia</taxon>
    </lineage>
</organism>
<feature type="transmembrane region" description="Helical" evidence="5">
    <location>
        <begin position="208"/>
        <end position="230"/>
    </location>
</feature>
<dbReference type="Pfam" id="PF07690">
    <property type="entry name" value="MFS_1"/>
    <property type="match status" value="1"/>
</dbReference>
<dbReference type="AlphaFoldDB" id="A0A7J5UTN1"/>
<accession>A0A7J5UTN1</accession>
<dbReference type="Proteomes" id="UP000451860">
    <property type="component" value="Unassembled WGS sequence"/>
</dbReference>
<sequence>MSFPSPHGRPLRAGLLLAGIVLVAANLRPVITAVGPVLPLMGADTGLSPAALGLLAAVPVAGFGLVSPVVHPLAERFGMERVVLAAMVVLGVGTVVRSLPGSAAPLWVGTALIGASIAVGNVLLPVAVKKDFPLRLTVVTGVYIAVQSVFAGLASGFAMPVAAATSWRVALGLWIVLVVAAIVVWLPRLRSGRDVRVVTHRPRTAGAPVWRSGLAWQVAVYMGLQSTVYYTLVNWLPTLEHDTGVSPVAAGWHLFLYMFAAIASNLAAPALMRVGGDQRFASTLMPVLMITGMVGLVLVPGLVVLWVTLVGLGSGGSIVIAMSLVGLRSPDHPTASRLSSMAQGVGYGSAAAGVLLAGVLRDLTGPGPLLLLCLAGVTVAQFVLGLGVGRNRVLAA</sequence>
<evidence type="ECO:0000259" key="6">
    <source>
        <dbReference type="PROSITE" id="PS50850"/>
    </source>
</evidence>
<dbReference type="GO" id="GO:0022857">
    <property type="term" value="F:transmembrane transporter activity"/>
    <property type="evidence" value="ECO:0007669"/>
    <property type="project" value="InterPro"/>
</dbReference>
<evidence type="ECO:0000256" key="4">
    <source>
        <dbReference type="ARBA" id="ARBA00023136"/>
    </source>
</evidence>
<name>A0A7J5UTN1_9MICO</name>
<feature type="transmembrane region" description="Helical" evidence="5">
    <location>
        <begin position="338"/>
        <end position="357"/>
    </location>
</feature>
<feature type="transmembrane region" description="Helical" evidence="5">
    <location>
        <begin position="106"/>
        <end position="128"/>
    </location>
</feature>
<keyword evidence="3 5" id="KW-1133">Transmembrane helix</keyword>
<feature type="domain" description="Major facilitator superfamily (MFS) profile" evidence="6">
    <location>
        <begin position="12"/>
        <end position="396"/>
    </location>
</feature>
<dbReference type="OrthoDB" id="5317164at2"/>
<feature type="transmembrane region" description="Helical" evidence="5">
    <location>
        <begin position="305"/>
        <end position="326"/>
    </location>
</feature>
<dbReference type="PROSITE" id="PS50850">
    <property type="entry name" value="MFS"/>
    <property type="match status" value="1"/>
</dbReference>
<dbReference type="SUPFAM" id="SSF103473">
    <property type="entry name" value="MFS general substrate transporter"/>
    <property type="match status" value="1"/>
</dbReference>
<dbReference type="PANTHER" id="PTHR23523:SF2">
    <property type="entry name" value="2-NITROIMIDAZOLE TRANSPORTER"/>
    <property type="match status" value="1"/>
</dbReference>
<comment type="caution">
    <text evidence="7">The sequence shown here is derived from an EMBL/GenBank/DDBJ whole genome shotgun (WGS) entry which is preliminary data.</text>
</comment>
<evidence type="ECO:0000256" key="5">
    <source>
        <dbReference type="SAM" id="Phobius"/>
    </source>
</evidence>
<evidence type="ECO:0000313" key="8">
    <source>
        <dbReference type="Proteomes" id="UP000451860"/>
    </source>
</evidence>
<dbReference type="InterPro" id="IPR036259">
    <property type="entry name" value="MFS_trans_sf"/>
</dbReference>